<dbReference type="AlphaFoldDB" id="A0A9D1CIP2"/>
<proteinExistence type="predicted"/>
<dbReference type="Proteomes" id="UP000886879">
    <property type="component" value="Unassembled WGS sequence"/>
</dbReference>
<dbReference type="InterPro" id="IPR014202">
    <property type="entry name" value="Spore_II_R"/>
</dbReference>
<dbReference type="NCBIfam" id="TIGR02837">
    <property type="entry name" value="spore_II_R"/>
    <property type="match status" value="1"/>
</dbReference>
<reference evidence="1" key="2">
    <citation type="journal article" date="2021" name="PeerJ">
        <title>Extensive microbial diversity within the chicken gut microbiome revealed by metagenomics and culture.</title>
        <authorList>
            <person name="Gilroy R."/>
            <person name="Ravi A."/>
            <person name="Getino M."/>
            <person name="Pursley I."/>
            <person name="Horton D.L."/>
            <person name="Alikhan N.F."/>
            <person name="Baker D."/>
            <person name="Gharbi K."/>
            <person name="Hall N."/>
            <person name="Watson M."/>
            <person name="Adriaenssens E.M."/>
            <person name="Foster-Nyarko E."/>
            <person name="Jarju S."/>
            <person name="Secka A."/>
            <person name="Antonio M."/>
            <person name="Oren A."/>
            <person name="Chaudhuri R.R."/>
            <person name="La Ragione R."/>
            <person name="Hildebrand F."/>
            <person name="Pallen M.J."/>
        </authorList>
    </citation>
    <scope>NUCLEOTIDE SEQUENCE</scope>
    <source>
        <strain evidence="1">ChiGjej2B2-12916</strain>
    </source>
</reference>
<name>A0A9D1CIP2_9FIRM</name>
<dbReference type="EMBL" id="DVFO01000105">
    <property type="protein sequence ID" value="HIQ61849.1"/>
    <property type="molecule type" value="Genomic_DNA"/>
</dbReference>
<dbReference type="Pfam" id="PF09551">
    <property type="entry name" value="Spore_II_R"/>
    <property type="match status" value="1"/>
</dbReference>
<evidence type="ECO:0000313" key="1">
    <source>
        <dbReference type="EMBL" id="HIQ61849.1"/>
    </source>
</evidence>
<reference evidence="1" key="1">
    <citation type="submission" date="2020-10" db="EMBL/GenBank/DDBJ databases">
        <authorList>
            <person name="Gilroy R."/>
        </authorList>
    </citation>
    <scope>NUCLEOTIDE SEQUENCE</scope>
    <source>
        <strain evidence="1">ChiGjej2B2-12916</strain>
    </source>
</reference>
<sequence>MYTHRLYRWEAALLMAFAILLTIGMWASVTQSALADEVLRLHVVANSDSDADQAVKLQVRDAILSAATPYLDGVQGQAEAQQALEPHLNELAQAGAQVLSEAGMDYPITVSIQDVWFPTREYTDFALPAGTYRSLQVILGDGVGHNWWCVVYPPLCVGSVSEESVETSASGVLSEDQISLISGQDGEYVLRFKVLEWWDSLVQKFQG</sequence>
<organism evidence="1 2">
    <name type="scientific">Candidatus Enterenecus faecium</name>
    <dbReference type="NCBI Taxonomy" id="2840780"/>
    <lineage>
        <taxon>Bacteria</taxon>
        <taxon>Bacillati</taxon>
        <taxon>Bacillota</taxon>
        <taxon>Clostridia</taxon>
        <taxon>Eubacteriales</taxon>
        <taxon>Candidatus Enterenecus</taxon>
    </lineage>
</organism>
<protein>
    <submittedName>
        <fullName evidence="1">Stage II sporulation protein R</fullName>
    </submittedName>
</protein>
<evidence type="ECO:0000313" key="2">
    <source>
        <dbReference type="Proteomes" id="UP000886879"/>
    </source>
</evidence>
<gene>
    <name evidence="1" type="primary">spoIIR</name>
    <name evidence="1" type="ORF">IAD31_09705</name>
</gene>
<comment type="caution">
    <text evidence="1">The sequence shown here is derived from an EMBL/GenBank/DDBJ whole genome shotgun (WGS) entry which is preliminary data.</text>
</comment>
<accession>A0A9D1CIP2</accession>